<feature type="transmembrane region" description="Helical" evidence="1">
    <location>
        <begin position="331"/>
        <end position="351"/>
    </location>
</feature>
<feature type="transmembrane region" description="Helical" evidence="1">
    <location>
        <begin position="424"/>
        <end position="449"/>
    </location>
</feature>
<dbReference type="Gene3D" id="3.30.70.1440">
    <property type="entry name" value="Multidrug efflux transporter AcrB pore domain"/>
    <property type="match status" value="1"/>
</dbReference>
<name>A0ABW4I1N4_9SPHN</name>
<dbReference type="Gene3D" id="1.20.1640.10">
    <property type="entry name" value="Multidrug efflux transporter AcrB transmembrane domain"/>
    <property type="match status" value="2"/>
</dbReference>
<feature type="transmembrane region" description="Helical" evidence="1">
    <location>
        <begin position="384"/>
        <end position="403"/>
    </location>
</feature>
<dbReference type="InterPro" id="IPR001036">
    <property type="entry name" value="Acrflvin-R"/>
</dbReference>
<sequence length="1028" mass="109546">MRISAWAIRTPTPVVLVILALTLAGVVSYLKLPVKQYPNVEFPIVQVSVTQSGAAPSEVESQITRPVEDALAGIAGLRHISSAVSLGSSVTTAEFELGTDMQKATDDVRTAVERARVLLPGGIDPPSTRRVDIAGLPIITYAVSSSTMSDADLSWFVDDKVSRALQAQPGVSQVARVGGLTREIVVTLDPRRLAAFRVTAAQVNSALFSTNVNDTGGRADIGGSEQTVRVLGEARDVTAIAATTIPIANGSYVRLTDLGTIVDGAGEQRSFARLDGKPVVAFQVSKTKQASDVSTEDRVRQSVDALRRAYPAVKFTEIVSTVDNTRRSFSATMHVLWEGMLLAALVVYLFLRSWRATLIAAVAMPLSLIPTFAAMVIFGFSLNGITLLGLTLVIGILVDDAIVEIENIEKRIETGATPYRAALIGADAIGLAVIATTFTIVAVFAPVSFMGGQAGQFFREFGLTVSVAVLFSLLVARLFTPVLAAYFLKSRPPQRHRPLPGLYAEALDWNLARPWTALGIGTLLLAGSLALAATLPTGFQPVGDTGISYLSIEGGQGATFEEMQQAVAEVTRSLQKRPEVERVFAQVGAEGSLTSGHMTIILKRDRGVTTDDFQRSLAGTLRAVPNVRIATEGGGFGRAGVEVVLTGSDSALLQRTQTELVRQMRTLPEVLEPRPTPPPAAPELIIRPRAQEAARLQVSARTIAQAVRVATIGDIDANVPKFSTSERRIPIRVRLPELDRVNPDVLANLRLPTLGGKTTTLGSVADLSLDEGPGQIIRYDRARRVSVQADLNGVTLGQALKAINKLPIMSHLPPGVSLAQTGDTEAMADLFGNIIIAMISGILLIYGVLVLLFHSFFKPITIISALPLTLIGAFIALKVTGLAITLPVLIGMLMLLGLAGKNSILLVEFAIEAERAGQSQRQAILKACRERARPITMTSVAMAAGMLPTALGIGEGASFRQPMAVAVIGGLISSTVLALLLVPVVYELIERVEWRIRPRFARFVTPRVAGDDAPLEDESSGLELPAPH</sequence>
<dbReference type="SUPFAM" id="SSF82714">
    <property type="entry name" value="Multidrug efflux transporter AcrB TolC docking domain, DN and DC subdomains"/>
    <property type="match status" value="2"/>
</dbReference>
<feature type="transmembrane region" description="Helical" evidence="1">
    <location>
        <begin position="860"/>
        <end position="884"/>
    </location>
</feature>
<reference evidence="3" key="1">
    <citation type="journal article" date="2019" name="Int. J. Syst. Evol. Microbiol.">
        <title>The Global Catalogue of Microorganisms (GCM) 10K type strain sequencing project: providing services to taxonomists for standard genome sequencing and annotation.</title>
        <authorList>
            <consortium name="The Broad Institute Genomics Platform"/>
            <consortium name="The Broad Institute Genome Sequencing Center for Infectious Disease"/>
            <person name="Wu L."/>
            <person name="Ma J."/>
        </authorList>
    </citation>
    <scope>NUCLEOTIDE SEQUENCE [LARGE SCALE GENOMIC DNA]</scope>
    <source>
        <strain evidence="3">CGMCC 1.16275</strain>
    </source>
</reference>
<feature type="transmembrane region" description="Helical" evidence="1">
    <location>
        <begin position="932"/>
        <end position="951"/>
    </location>
</feature>
<feature type="transmembrane region" description="Helical" evidence="1">
    <location>
        <begin position="515"/>
        <end position="535"/>
    </location>
</feature>
<feature type="transmembrane region" description="Helical" evidence="1">
    <location>
        <begin position="12"/>
        <end position="30"/>
    </location>
</feature>
<keyword evidence="1" id="KW-0812">Transmembrane</keyword>
<feature type="transmembrane region" description="Helical" evidence="1">
    <location>
        <begin position="830"/>
        <end position="853"/>
    </location>
</feature>
<dbReference type="Gene3D" id="3.30.2090.10">
    <property type="entry name" value="Multidrug efflux transporter AcrB TolC docking domain, DN and DC subdomains"/>
    <property type="match status" value="2"/>
</dbReference>
<feature type="transmembrane region" description="Helical" evidence="1">
    <location>
        <begin position="461"/>
        <end position="488"/>
    </location>
</feature>
<dbReference type="PANTHER" id="PTHR32063:SF77">
    <property type="entry name" value="ACR FAMILY TRANSPORT PROTEIN"/>
    <property type="match status" value="1"/>
</dbReference>
<comment type="caution">
    <text evidence="2">The sequence shown here is derived from an EMBL/GenBank/DDBJ whole genome shotgun (WGS) entry which is preliminary data.</text>
</comment>
<proteinExistence type="predicted"/>
<keyword evidence="1" id="KW-0472">Membrane</keyword>
<dbReference type="Gene3D" id="3.30.70.1320">
    <property type="entry name" value="Multidrug efflux transporter AcrB pore domain like"/>
    <property type="match status" value="1"/>
</dbReference>
<dbReference type="InterPro" id="IPR027463">
    <property type="entry name" value="AcrB_DN_DC_subdom"/>
</dbReference>
<dbReference type="EMBL" id="JBHUDY010000001">
    <property type="protein sequence ID" value="MFD1611496.1"/>
    <property type="molecule type" value="Genomic_DNA"/>
</dbReference>
<evidence type="ECO:0000313" key="3">
    <source>
        <dbReference type="Proteomes" id="UP001597115"/>
    </source>
</evidence>
<keyword evidence="1" id="KW-1133">Transmembrane helix</keyword>
<evidence type="ECO:0000313" key="2">
    <source>
        <dbReference type="EMBL" id="MFD1611496.1"/>
    </source>
</evidence>
<dbReference type="SUPFAM" id="SSF82866">
    <property type="entry name" value="Multidrug efflux transporter AcrB transmembrane domain"/>
    <property type="match status" value="2"/>
</dbReference>
<dbReference type="PRINTS" id="PR00702">
    <property type="entry name" value="ACRIFLAVINRP"/>
</dbReference>
<dbReference type="Pfam" id="PF00873">
    <property type="entry name" value="ACR_tran"/>
    <property type="match status" value="1"/>
</dbReference>
<dbReference type="SUPFAM" id="SSF82693">
    <property type="entry name" value="Multidrug efflux transporter AcrB pore domain, PN1, PN2, PC1 and PC2 subdomains"/>
    <property type="match status" value="3"/>
</dbReference>
<dbReference type="Proteomes" id="UP001597115">
    <property type="component" value="Unassembled WGS sequence"/>
</dbReference>
<evidence type="ECO:0000256" key="1">
    <source>
        <dbReference type="SAM" id="Phobius"/>
    </source>
</evidence>
<protein>
    <submittedName>
        <fullName evidence="2">Efflux RND transporter permease subunit</fullName>
    </submittedName>
</protein>
<gene>
    <name evidence="2" type="ORF">ACFSCW_06740</name>
</gene>
<dbReference type="RefSeq" id="WP_380890047.1">
    <property type="nucleotide sequence ID" value="NZ_JBHUDY010000001.1"/>
</dbReference>
<feature type="transmembrane region" description="Helical" evidence="1">
    <location>
        <begin position="358"/>
        <end position="378"/>
    </location>
</feature>
<dbReference type="PANTHER" id="PTHR32063">
    <property type="match status" value="1"/>
</dbReference>
<keyword evidence="3" id="KW-1185">Reference proteome</keyword>
<accession>A0ABW4I1N4</accession>
<feature type="transmembrane region" description="Helical" evidence="1">
    <location>
        <begin position="890"/>
        <end position="911"/>
    </location>
</feature>
<dbReference type="Gene3D" id="3.30.70.1430">
    <property type="entry name" value="Multidrug efflux transporter AcrB pore domain"/>
    <property type="match status" value="2"/>
</dbReference>
<feature type="transmembrane region" description="Helical" evidence="1">
    <location>
        <begin position="963"/>
        <end position="989"/>
    </location>
</feature>
<organism evidence="2 3">
    <name type="scientific">Sphingomonas tabacisoli</name>
    <dbReference type="NCBI Taxonomy" id="2249466"/>
    <lineage>
        <taxon>Bacteria</taxon>
        <taxon>Pseudomonadati</taxon>
        <taxon>Pseudomonadota</taxon>
        <taxon>Alphaproteobacteria</taxon>
        <taxon>Sphingomonadales</taxon>
        <taxon>Sphingomonadaceae</taxon>
        <taxon>Sphingomonas</taxon>
    </lineage>
</organism>